<evidence type="ECO:0008006" key="3">
    <source>
        <dbReference type="Google" id="ProtNLM"/>
    </source>
</evidence>
<accession>A0A425Y1T8</accession>
<gene>
    <name evidence="1" type="ORF">DWB61_09105</name>
</gene>
<sequence length="91" mass="10707">MDIFKGENFIEFTAKFPTDELCKQYLSDIMWNDGYKCCKCGHDKHSNKPNMSKVCTKCFHIESPTANIMFHKVKFELRKAFFILILDDCNN</sequence>
<proteinExistence type="predicted"/>
<evidence type="ECO:0000313" key="1">
    <source>
        <dbReference type="EMBL" id="RRG21898.1"/>
    </source>
</evidence>
<protein>
    <recommendedName>
        <fullName evidence="3">Transposase zinc-ribbon domain-containing protein</fullName>
    </recommendedName>
</protein>
<name>A0A425Y1T8_9BACT</name>
<dbReference type="EMBL" id="QQWG01000007">
    <property type="protein sequence ID" value="RRG21898.1"/>
    <property type="molecule type" value="Genomic_DNA"/>
</dbReference>
<evidence type="ECO:0000313" key="2">
    <source>
        <dbReference type="Proteomes" id="UP000285794"/>
    </source>
</evidence>
<keyword evidence="2" id="KW-1185">Reference proteome</keyword>
<dbReference type="Proteomes" id="UP000285794">
    <property type="component" value="Unassembled WGS sequence"/>
</dbReference>
<organism evidence="1 2">
    <name type="scientific">Ancylomarina euxinus</name>
    <dbReference type="NCBI Taxonomy" id="2283627"/>
    <lineage>
        <taxon>Bacteria</taxon>
        <taxon>Pseudomonadati</taxon>
        <taxon>Bacteroidota</taxon>
        <taxon>Bacteroidia</taxon>
        <taxon>Marinilabiliales</taxon>
        <taxon>Marinifilaceae</taxon>
        <taxon>Ancylomarina</taxon>
    </lineage>
</organism>
<comment type="caution">
    <text evidence="1">The sequence shown here is derived from an EMBL/GenBank/DDBJ whole genome shotgun (WGS) entry which is preliminary data.</text>
</comment>
<dbReference type="AlphaFoldDB" id="A0A425Y1T8"/>
<reference evidence="1 2" key="1">
    <citation type="submission" date="2018-07" db="EMBL/GenBank/DDBJ databases">
        <title>Draft genome sequence of Ancylomarina sp. M1P.</title>
        <authorList>
            <person name="Yadav S."/>
            <person name="Villanueva L."/>
            <person name="Damste J.S.S."/>
        </authorList>
    </citation>
    <scope>NUCLEOTIDE SEQUENCE [LARGE SCALE GENOMIC DNA]</scope>
    <source>
        <strain evidence="1 2">M1P</strain>
    </source>
</reference>